<organism evidence="1 2">
    <name type="scientific">Gossypium aridum</name>
    <name type="common">American cotton</name>
    <name type="synonym">Erioxylum aridum</name>
    <dbReference type="NCBI Taxonomy" id="34290"/>
    <lineage>
        <taxon>Eukaryota</taxon>
        <taxon>Viridiplantae</taxon>
        <taxon>Streptophyta</taxon>
        <taxon>Embryophyta</taxon>
        <taxon>Tracheophyta</taxon>
        <taxon>Spermatophyta</taxon>
        <taxon>Magnoliopsida</taxon>
        <taxon>eudicotyledons</taxon>
        <taxon>Gunneridae</taxon>
        <taxon>Pentapetalae</taxon>
        <taxon>rosids</taxon>
        <taxon>malvids</taxon>
        <taxon>Malvales</taxon>
        <taxon>Malvaceae</taxon>
        <taxon>Malvoideae</taxon>
        <taxon>Gossypium</taxon>
    </lineage>
</organism>
<name>A0A7J8XQL5_GOSAI</name>
<dbReference type="SUPFAM" id="SSF55486">
    <property type="entry name" value="Metalloproteases ('zincins'), catalytic domain"/>
    <property type="match status" value="1"/>
</dbReference>
<dbReference type="Gene3D" id="3.40.390.10">
    <property type="entry name" value="Collagenase (Catalytic Domain)"/>
    <property type="match status" value="1"/>
</dbReference>
<proteinExistence type="predicted"/>
<reference evidence="1 2" key="1">
    <citation type="journal article" date="2019" name="Genome Biol. Evol.">
        <title>Insights into the evolution of the New World diploid cottons (Gossypium, subgenus Houzingenia) based on genome sequencing.</title>
        <authorList>
            <person name="Grover C.E."/>
            <person name="Arick M.A. 2nd"/>
            <person name="Thrash A."/>
            <person name="Conover J.L."/>
            <person name="Sanders W.S."/>
            <person name="Peterson D.G."/>
            <person name="Frelichowski J.E."/>
            <person name="Scheffler J.A."/>
            <person name="Scheffler B.E."/>
            <person name="Wendel J.F."/>
        </authorList>
    </citation>
    <scope>NUCLEOTIDE SEQUENCE [LARGE SCALE GENOMIC DNA]</scope>
    <source>
        <strain evidence="1">185</strain>
        <tissue evidence="1">Leaf</tissue>
    </source>
</reference>
<gene>
    <name evidence="1" type="ORF">Goari_007332</name>
</gene>
<keyword evidence="2" id="KW-1185">Reference proteome</keyword>
<dbReference type="EMBL" id="JABFAA010000008">
    <property type="protein sequence ID" value="MBA0689611.1"/>
    <property type="molecule type" value="Genomic_DNA"/>
</dbReference>
<dbReference type="Proteomes" id="UP000593577">
    <property type="component" value="Unassembled WGS sequence"/>
</dbReference>
<sequence length="125" mass="14616">MSLRCSVSDTGLTIHAKKHFTYFYGRPRWDCGLPMALIYAFSSTNMIDYISLPEIKIVFKRSFSMWASIIPVNSTEIDDYPMTNIRIEVFKNGRFHLYEDEMWAIDFEKVKSKVVVDLELKVFLG</sequence>
<comment type="caution">
    <text evidence="1">The sequence shown here is derived from an EMBL/GenBank/DDBJ whole genome shotgun (WGS) entry which is preliminary data.</text>
</comment>
<dbReference type="InterPro" id="IPR024079">
    <property type="entry name" value="MetalloPept_cat_dom_sf"/>
</dbReference>
<feature type="non-terminal residue" evidence="1">
    <location>
        <position position="125"/>
    </location>
</feature>
<dbReference type="AlphaFoldDB" id="A0A7J8XQL5"/>
<evidence type="ECO:0000313" key="2">
    <source>
        <dbReference type="Proteomes" id="UP000593577"/>
    </source>
</evidence>
<protein>
    <submittedName>
        <fullName evidence="1">Uncharacterized protein</fullName>
    </submittedName>
</protein>
<accession>A0A7J8XQL5</accession>
<dbReference type="GO" id="GO:0008237">
    <property type="term" value="F:metallopeptidase activity"/>
    <property type="evidence" value="ECO:0007669"/>
    <property type="project" value="InterPro"/>
</dbReference>
<evidence type="ECO:0000313" key="1">
    <source>
        <dbReference type="EMBL" id="MBA0689611.1"/>
    </source>
</evidence>